<evidence type="ECO:0000256" key="1">
    <source>
        <dbReference type="ARBA" id="ARBA00006382"/>
    </source>
</evidence>
<accession>A0ABU7W444</accession>
<dbReference type="InterPro" id="IPR006096">
    <property type="entry name" value="Glu/Leu/Phe/Val/Trp_DH_C"/>
</dbReference>
<reference evidence="6 7" key="1">
    <citation type="submission" date="2024-02" db="EMBL/GenBank/DDBJ databases">
        <title>Winogradskyella poriferorum JCM 12885.</title>
        <authorList>
            <person name="Zhang D.-F."/>
            <person name="Fu Z.-Y."/>
        </authorList>
    </citation>
    <scope>NUCLEOTIDE SEQUENCE [LARGE SCALE GENOMIC DNA]</scope>
    <source>
        <strain evidence="6 7">JCM 12885</strain>
    </source>
</reference>
<dbReference type="PANTHER" id="PTHR42722:SF1">
    <property type="entry name" value="VALINE DEHYDROGENASE"/>
    <property type="match status" value="1"/>
</dbReference>
<dbReference type="EC" id="1.4.1.-" evidence="6"/>
<dbReference type="RefSeq" id="WP_331809512.1">
    <property type="nucleotide sequence ID" value="NZ_JAZHOU010000002.1"/>
</dbReference>
<gene>
    <name evidence="6" type="ORF">V1468_06960</name>
</gene>
<evidence type="ECO:0000256" key="2">
    <source>
        <dbReference type="ARBA" id="ARBA00023002"/>
    </source>
</evidence>
<keyword evidence="2 4" id="KW-0560">Oxidoreductase</keyword>
<dbReference type="PRINTS" id="PR00082">
    <property type="entry name" value="GLFDHDRGNASE"/>
</dbReference>
<keyword evidence="7" id="KW-1185">Reference proteome</keyword>
<dbReference type="Gene3D" id="3.40.50.720">
    <property type="entry name" value="NAD(P)-binding Rossmann-like Domain"/>
    <property type="match status" value="1"/>
</dbReference>
<dbReference type="Pfam" id="PF02812">
    <property type="entry name" value="ELFV_dehydrog_N"/>
    <property type="match status" value="1"/>
</dbReference>
<dbReference type="InterPro" id="IPR046346">
    <property type="entry name" value="Aminoacid_DH-like_N_sf"/>
</dbReference>
<dbReference type="InterPro" id="IPR016211">
    <property type="entry name" value="Glu/Phe/Leu/Val/Trp_DH_bac/arc"/>
</dbReference>
<dbReference type="Pfam" id="PF00208">
    <property type="entry name" value="ELFV_dehydrog"/>
    <property type="match status" value="1"/>
</dbReference>
<evidence type="ECO:0000259" key="5">
    <source>
        <dbReference type="SMART" id="SM00839"/>
    </source>
</evidence>
<comment type="similarity">
    <text evidence="1 4">Belongs to the Glu/Leu/Phe/Val dehydrogenases family.</text>
</comment>
<evidence type="ECO:0000256" key="4">
    <source>
        <dbReference type="RuleBase" id="RU004417"/>
    </source>
</evidence>
<protein>
    <submittedName>
        <fullName evidence="6">Glu/Leu/Phe/Val dehydrogenase</fullName>
        <ecNumber evidence="6">1.4.1.-</ecNumber>
    </submittedName>
</protein>
<name>A0ABU7W444_9FLAO</name>
<dbReference type="GO" id="GO:0016491">
    <property type="term" value="F:oxidoreductase activity"/>
    <property type="evidence" value="ECO:0007669"/>
    <property type="project" value="UniProtKB-KW"/>
</dbReference>
<dbReference type="EMBL" id="JAZHOU010000002">
    <property type="protein sequence ID" value="MEF3078735.1"/>
    <property type="molecule type" value="Genomic_DNA"/>
</dbReference>
<sequence>MTSELISSKELTKADPVFGQVSFDDHEQIVFCNDKDTGLKAIIGIHNTVLGPALGGTRMWNYSNEWEALNDVLRLSRGMTFKSAITGLNLGGGKAVIIGDAKTQKTPELMRRFGEFVHSLSGKYITAEDVGMATEDMDTVREVTPYVTGISESKGGAGNPSPITAYGVFMGMKAAAKFKYGSDVLEDKSVYVQGIGHVGEGLVEHLVNEGAKVTIADINQERLEEIRSKYGVTIYGGNDIYSEPMDIYAPCALGATINEDTVYRLQADIVAGAANNQLAEENKHGRILQERGIVYAPDFLINAGGIINVYAELENYDRQEIMRKTENIYNTTLEILDNAKVNNLTTHAAALNIARERIETRKRENSK</sequence>
<dbReference type="SUPFAM" id="SSF53223">
    <property type="entry name" value="Aminoacid dehydrogenase-like, N-terminal domain"/>
    <property type="match status" value="1"/>
</dbReference>
<dbReference type="PIRSF" id="PIRSF000188">
    <property type="entry name" value="Phe_leu_dh"/>
    <property type="match status" value="1"/>
</dbReference>
<dbReference type="CDD" id="cd01075">
    <property type="entry name" value="NAD_bind_Leu_Phe_Val_DH"/>
    <property type="match status" value="1"/>
</dbReference>
<dbReference type="PANTHER" id="PTHR42722">
    <property type="entry name" value="LEUCINE DEHYDROGENASE"/>
    <property type="match status" value="1"/>
</dbReference>
<feature type="domain" description="Glutamate/phenylalanine/leucine/valine/L-tryptophan dehydrogenase C-terminal" evidence="5">
    <location>
        <begin position="158"/>
        <end position="367"/>
    </location>
</feature>
<dbReference type="Proteomes" id="UP001356704">
    <property type="component" value="Unassembled WGS sequence"/>
</dbReference>
<dbReference type="Gene3D" id="3.40.50.10860">
    <property type="entry name" value="Leucine Dehydrogenase, chain A, domain 1"/>
    <property type="match status" value="1"/>
</dbReference>
<organism evidence="6 7">
    <name type="scientific">Winogradskyella poriferorum</name>
    <dbReference type="NCBI Taxonomy" id="307627"/>
    <lineage>
        <taxon>Bacteria</taxon>
        <taxon>Pseudomonadati</taxon>
        <taxon>Bacteroidota</taxon>
        <taxon>Flavobacteriia</taxon>
        <taxon>Flavobacteriales</taxon>
        <taxon>Flavobacteriaceae</taxon>
        <taxon>Winogradskyella</taxon>
    </lineage>
</organism>
<dbReference type="InterPro" id="IPR036291">
    <property type="entry name" value="NAD(P)-bd_dom_sf"/>
</dbReference>
<evidence type="ECO:0000256" key="3">
    <source>
        <dbReference type="ARBA" id="ARBA00023027"/>
    </source>
</evidence>
<dbReference type="SMART" id="SM00839">
    <property type="entry name" value="ELFV_dehydrog"/>
    <property type="match status" value="1"/>
</dbReference>
<keyword evidence="3" id="KW-0520">NAD</keyword>
<evidence type="ECO:0000313" key="6">
    <source>
        <dbReference type="EMBL" id="MEF3078735.1"/>
    </source>
</evidence>
<dbReference type="InterPro" id="IPR006095">
    <property type="entry name" value="Glu/Leu/Phe/Val/Trp_DH"/>
</dbReference>
<evidence type="ECO:0000313" key="7">
    <source>
        <dbReference type="Proteomes" id="UP001356704"/>
    </source>
</evidence>
<dbReference type="InterPro" id="IPR006097">
    <property type="entry name" value="Glu/Leu/Phe/Val/Trp_DH_dimer"/>
</dbReference>
<dbReference type="SUPFAM" id="SSF51735">
    <property type="entry name" value="NAD(P)-binding Rossmann-fold domains"/>
    <property type="match status" value="1"/>
</dbReference>
<proteinExistence type="inferred from homology"/>
<comment type="caution">
    <text evidence="6">The sequence shown here is derived from an EMBL/GenBank/DDBJ whole genome shotgun (WGS) entry which is preliminary data.</text>
</comment>